<evidence type="ECO:0000313" key="2">
    <source>
        <dbReference type="Proteomes" id="UP000293520"/>
    </source>
</evidence>
<evidence type="ECO:0000313" key="1">
    <source>
        <dbReference type="EMBL" id="TBN41913.1"/>
    </source>
</evidence>
<dbReference type="AlphaFoldDB" id="A0A4Q9G242"/>
<accession>A0A4Q9G242</accession>
<dbReference type="RefSeq" id="WP_130990371.1">
    <property type="nucleotide sequence ID" value="NZ_SISK01000003.1"/>
</dbReference>
<keyword evidence="2" id="KW-1185">Reference proteome</keyword>
<name>A0A4Q9G242_9RHOB</name>
<dbReference type="Proteomes" id="UP000293520">
    <property type="component" value="Unassembled WGS sequence"/>
</dbReference>
<gene>
    <name evidence="1" type="ORF">EYE42_05800</name>
</gene>
<proteinExistence type="predicted"/>
<comment type="caution">
    <text evidence="1">The sequence shown here is derived from an EMBL/GenBank/DDBJ whole genome shotgun (WGS) entry which is preliminary data.</text>
</comment>
<sequence length="129" mass="14327">MAFRSHHPIRRETAKMEIIEVLRKAGGIATFEHLDSAIQGFSGSLWFHHEHLNCVLWKIDHNHAVALSGLLTTGIIRIEPAATTDYSSDKMATYVENGSPVAMPIADAAGVYSEPHWLPSKLILEIKEL</sequence>
<organism evidence="1 2">
    <name type="scientific">Paracoccus subflavus</name>
    <dbReference type="NCBI Taxonomy" id="2528244"/>
    <lineage>
        <taxon>Bacteria</taxon>
        <taxon>Pseudomonadati</taxon>
        <taxon>Pseudomonadota</taxon>
        <taxon>Alphaproteobacteria</taxon>
        <taxon>Rhodobacterales</taxon>
        <taxon>Paracoccaceae</taxon>
        <taxon>Paracoccus</taxon>
    </lineage>
</organism>
<dbReference type="EMBL" id="SISK01000003">
    <property type="protein sequence ID" value="TBN41913.1"/>
    <property type="molecule type" value="Genomic_DNA"/>
</dbReference>
<protein>
    <submittedName>
        <fullName evidence="1">Uncharacterized protein</fullName>
    </submittedName>
</protein>
<reference evidence="1 2" key="1">
    <citation type="submission" date="2019-02" db="EMBL/GenBank/DDBJ databases">
        <title>Paracoccus subflavus sp. nov., isolated from marine sediment of the Pacific Ocean.</title>
        <authorList>
            <person name="Zhang G."/>
        </authorList>
    </citation>
    <scope>NUCLEOTIDE SEQUENCE [LARGE SCALE GENOMIC DNA]</scope>
    <source>
        <strain evidence="1 2">GY0581</strain>
    </source>
</reference>